<dbReference type="AlphaFoldDB" id="A0A6G1EF54"/>
<proteinExistence type="predicted"/>
<dbReference type="PANTHER" id="PTHR45749:SF37">
    <property type="entry name" value="OS05G0311600 PROTEIN"/>
    <property type="match status" value="1"/>
</dbReference>
<dbReference type="OrthoDB" id="692664at2759"/>
<reference evidence="2 3" key="1">
    <citation type="submission" date="2019-11" db="EMBL/GenBank/DDBJ databases">
        <title>Whole genome sequence of Oryza granulata.</title>
        <authorList>
            <person name="Li W."/>
        </authorList>
    </citation>
    <scope>NUCLEOTIDE SEQUENCE [LARGE SCALE GENOMIC DNA]</scope>
    <source>
        <strain evidence="3">cv. Menghai</strain>
        <tissue evidence="2">Leaf</tissue>
    </source>
</reference>
<dbReference type="InterPro" id="IPR025398">
    <property type="entry name" value="DUF4371"/>
</dbReference>
<name>A0A6G1EF54_9ORYZ</name>
<sequence>FVNDEGKVMERFLGLQHIERCTTAVLKEALVSMLNSHKLPISRLRGQGYDGASNMR</sequence>
<accession>A0A6G1EF54</accession>
<evidence type="ECO:0000313" key="2">
    <source>
        <dbReference type="EMBL" id="KAF0923311.1"/>
    </source>
</evidence>
<dbReference type="Proteomes" id="UP000479710">
    <property type="component" value="Unassembled WGS sequence"/>
</dbReference>
<evidence type="ECO:0000313" key="3">
    <source>
        <dbReference type="Proteomes" id="UP000479710"/>
    </source>
</evidence>
<feature type="non-terminal residue" evidence="2">
    <location>
        <position position="1"/>
    </location>
</feature>
<dbReference type="EMBL" id="SPHZ02000003">
    <property type="protein sequence ID" value="KAF0923311.1"/>
    <property type="molecule type" value="Genomic_DNA"/>
</dbReference>
<feature type="non-terminal residue" evidence="2">
    <location>
        <position position="56"/>
    </location>
</feature>
<comment type="caution">
    <text evidence="2">The sequence shown here is derived from an EMBL/GenBank/DDBJ whole genome shotgun (WGS) entry which is preliminary data.</text>
</comment>
<protein>
    <recommendedName>
        <fullName evidence="1">DUF4371 domain-containing protein</fullName>
    </recommendedName>
</protein>
<evidence type="ECO:0000259" key="1">
    <source>
        <dbReference type="Pfam" id="PF14291"/>
    </source>
</evidence>
<feature type="domain" description="DUF4371" evidence="1">
    <location>
        <begin position="1"/>
        <end position="56"/>
    </location>
</feature>
<keyword evidence="3" id="KW-1185">Reference proteome</keyword>
<organism evidence="2 3">
    <name type="scientific">Oryza meyeriana var. granulata</name>
    <dbReference type="NCBI Taxonomy" id="110450"/>
    <lineage>
        <taxon>Eukaryota</taxon>
        <taxon>Viridiplantae</taxon>
        <taxon>Streptophyta</taxon>
        <taxon>Embryophyta</taxon>
        <taxon>Tracheophyta</taxon>
        <taxon>Spermatophyta</taxon>
        <taxon>Magnoliopsida</taxon>
        <taxon>Liliopsida</taxon>
        <taxon>Poales</taxon>
        <taxon>Poaceae</taxon>
        <taxon>BOP clade</taxon>
        <taxon>Oryzoideae</taxon>
        <taxon>Oryzeae</taxon>
        <taxon>Oryzinae</taxon>
        <taxon>Oryza</taxon>
        <taxon>Oryza meyeriana</taxon>
    </lineage>
</organism>
<dbReference type="PANTHER" id="PTHR45749">
    <property type="match status" value="1"/>
</dbReference>
<dbReference type="Pfam" id="PF14291">
    <property type="entry name" value="DUF4371"/>
    <property type="match status" value="1"/>
</dbReference>
<gene>
    <name evidence="2" type="ORF">E2562_005272</name>
</gene>